<dbReference type="SMART" id="SM01291">
    <property type="entry name" value="N-SET"/>
    <property type="match status" value="1"/>
</dbReference>
<dbReference type="PROSITE" id="PS50868">
    <property type="entry name" value="POST_SET"/>
    <property type="match status" value="1"/>
</dbReference>
<dbReference type="EC" id="2.1.1.354" evidence="2"/>
<evidence type="ECO:0000256" key="10">
    <source>
        <dbReference type="ARBA" id="ARBA00049129"/>
    </source>
</evidence>
<evidence type="ECO:0000259" key="14">
    <source>
        <dbReference type="PROSITE" id="PS50868"/>
    </source>
</evidence>
<feature type="transmembrane region" description="Helical" evidence="12">
    <location>
        <begin position="38"/>
        <end position="56"/>
    </location>
</feature>
<dbReference type="InterPro" id="IPR044570">
    <property type="entry name" value="Set1-like"/>
</dbReference>
<organism evidence="15 16">
    <name type="scientific">Mesorhabditis belari</name>
    <dbReference type="NCBI Taxonomy" id="2138241"/>
    <lineage>
        <taxon>Eukaryota</taxon>
        <taxon>Metazoa</taxon>
        <taxon>Ecdysozoa</taxon>
        <taxon>Nematoda</taxon>
        <taxon>Chromadorea</taxon>
        <taxon>Rhabditida</taxon>
        <taxon>Rhabditina</taxon>
        <taxon>Rhabditomorpha</taxon>
        <taxon>Rhabditoidea</taxon>
        <taxon>Rhabditidae</taxon>
        <taxon>Mesorhabditinae</taxon>
        <taxon>Mesorhabditis</taxon>
    </lineage>
</organism>
<keyword evidence="12" id="KW-1133">Transmembrane helix</keyword>
<comment type="subcellular location">
    <subcellularLocation>
        <location evidence="1">Nucleus</location>
    </subcellularLocation>
</comment>
<reference evidence="16" key="1">
    <citation type="submission" date="2024-02" db="UniProtKB">
        <authorList>
            <consortium name="WormBaseParasite"/>
        </authorList>
    </citation>
    <scope>IDENTIFICATION</scope>
</reference>
<evidence type="ECO:0000256" key="6">
    <source>
        <dbReference type="ARBA" id="ARBA00022853"/>
    </source>
</evidence>
<keyword evidence="4" id="KW-0808">Transferase</keyword>
<feature type="compositionally biased region" description="Basic and acidic residues" evidence="11">
    <location>
        <begin position="854"/>
        <end position="864"/>
    </location>
</feature>
<feature type="transmembrane region" description="Helical" evidence="12">
    <location>
        <begin position="110"/>
        <end position="131"/>
    </location>
</feature>
<accession>A0AAF3FHA0</accession>
<comment type="catalytic activity">
    <reaction evidence="10">
        <text>N(6),N(6)-dimethyl-L-lysyl(4)-[histone H3] + S-adenosyl-L-methionine = N(6),N(6),N(6)-trimethyl-L-lysyl(4)-[histone H3] + S-adenosyl-L-homocysteine + H(+)</text>
        <dbReference type="Rhea" id="RHEA:60272"/>
        <dbReference type="Rhea" id="RHEA-COMP:15537"/>
        <dbReference type="Rhea" id="RHEA-COMP:15540"/>
        <dbReference type="ChEBI" id="CHEBI:15378"/>
        <dbReference type="ChEBI" id="CHEBI:57856"/>
        <dbReference type="ChEBI" id="CHEBI:59789"/>
        <dbReference type="ChEBI" id="CHEBI:61961"/>
        <dbReference type="ChEBI" id="CHEBI:61976"/>
    </reaction>
</comment>
<dbReference type="InterPro" id="IPR024657">
    <property type="entry name" value="COMPASS_Set1_N-SET"/>
</dbReference>
<dbReference type="PANTHER" id="PTHR45814">
    <property type="entry name" value="HISTONE-LYSINE N-METHYLTRANSFERASE SETD1"/>
    <property type="match status" value="1"/>
</dbReference>
<dbReference type="PANTHER" id="PTHR45814:SF2">
    <property type="entry name" value="HISTONE-LYSINE N-METHYLTRANSFERASE SETD1"/>
    <property type="match status" value="1"/>
</dbReference>
<dbReference type="WBParaSite" id="MBELARI_LOCUS646">
    <property type="protein sequence ID" value="MBELARI_LOCUS646"/>
    <property type="gene ID" value="MBELARI_LOCUS646"/>
</dbReference>
<dbReference type="GO" id="GO:0032259">
    <property type="term" value="P:methylation"/>
    <property type="evidence" value="ECO:0007669"/>
    <property type="project" value="UniProtKB-KW"/>
</dbReference>
<feature type="compositionally biased region" description="Low complexity" evidence="11">
    <location>
        <begin position="989"/>
        <end position="1004"/>
    </location>
</feature>
<dbReference type="SUPFAM" id="SSF82199">
    <property type="entry name" value="SET domain"/>
    <property type="match status" value="1"/>
</dbReference>
<evidence type="ECO:0000256" key="4">
    <source>
        <dbReference type="ARBA" id="ARBA00022679"/>
    </source>
</evidence>
<comment type="catalytic activity">
    <reaction evidence="8">
        <text>L-lysyl(4)-[histone H3] + 3 S-adenosyl-L-methionine = N(6),N(6),N(6)-trimethyl-L-lysyl(4)-[histone H3] + 3 S-adenosyl-L-homocysteine + 3 H(+)</text>
        <dbReference type="Rhea" id="RHEA:60260"/>
        <dbReference type="Rhea" id="RHEA-COMP:15537"/>
        <dbReference type="Rhea" id="RHEA-COMP:15547"/>
        <dbReference type="ChEBI" id="CHEBI:15378"/>
        <dbReference type="ChEBI" id="CHEBI:29969"/>
        <dbReference type="ChEBI" id="CHEBI:57856"/>
        <dbReference type="ChEBI" id="CHEBI:59789"/>
        <dbReference type="ChEBI" id="CHEBI:61961"/>
        <dbReference type="EC" id="2.1.1.354"/>
    </reaction>
</comment>
<evidence type="ECO:0000256" key="9">
    <source>
        <dbReference type="ARBA" id="ARBA00047583"/>
    </source>
</evidence>
<evidence type="ECO:0000256" key="11">
    <source>
        <dbReference type="SAM" id="MobiDB-lite"/>
    </source>
</evidence>
<keyword evidence="3" id="KW-0489">Methyltransferase</keyword>
<evidence type="ECO:0000256" key="5">
    <source>
        <dbReference type="ARBA" id="ARBA00022691"/>
    </source>
</evidence>
<keyword evidence="6" id="KW-0156">Chromatin regulator</keyword>
<protein>
    <recommendedName>
        <fullName evidence="2">[histone H3]-lysine(4) N-trimethyltransferase</fullName>
        <ecNumber evidence="2">2.1.1.354</ecNumber>
    </recommendedName>
</protein>
<dbReference type="SUPFAM" id="SSF54928">
    <property type="entry name" value="RNA-binding domain, RBD"/>
    <property type="match status" value="1"/>
</dbReference>
<feature type="transmembrane region" description="Helical" evidence="12">
    <location>
        <begin position="77"/>
        <end position="98"/>
    </location>
</feature>
<proteinExistence type="predicted"/>
<dbReference type="InterPro" id="IPR035979">
    <property type="entry name" value="RBD_domain_sf"/>
</dbReference>
<feature type="region of interest" description="Disordered" evidence="11">
    <location>
        <begin position="1106"/>
        <end position="1126"/>
    </location>
</feature>
<comment type="catalytic activity">
    <reaction evidence="9">
        <text>N(6)-methyl-L-lysyl(4)-[histone H3] + S-adenosyl-L-methionine = N(6),N(6)-dimethyl-L-lysyl(4)-[histone H3] + S-adenosyl-L-homocysteine + H(+)</text>
        <dbReference type="Rhea" id="RHEA:60268"/>
        <dbReference type="Rhea" id="RHEA-COMP:15540"/>
        <dbReference type="Rhea" id="RHEA-COMP:15543"/>
        <dbReference type="ChEBI" id="CHEBI:15378"/>
        <dbReference type="ChEBI" id="CHEBI:57856"/>
        <dbReference type="ChEBI" id="CHEBI:59789"/>
        <dbReference type="ChEBI" id="CHEBI:61929"/>
        <dbReference type="ChEBI" id="CHEBI:61976"/>
    </reaction>
</comment>
<evidence type="ECO:0000256" key="3">
    <source>
        <dbReference type="ARBA" id="ARBA00022603"/>
    </source>
</evidence>
<feature type="compositionally biased region" description="Basic and acidic residues" evidence="11">
    <location>
        <begin position="415"/>
        <end position="425"/>
    </location>
</feature>
<dbReference type="SMART" id="SM00508">
    <property type="entry name" value="PostSET"/>
    <property type="match status" value="1"/>
</dbReference>
<dbReference type="InterPro" id="IPR046341">
    <property type="entry name" value="SET_dom_sf"/>
</dbReference>
<keyword evidence="15" id="KW-1185">Reference proteome</keyword>
<keyword evidence="12" id="KW-0472">Membrane</keyword>
<dbReference type="SMART" id="SM00317">
    <property type="entry name" value="SET"/>
    <property type="match status" value="1"/>
</dbReference>
<evidence type="ECO:0000256" key="2">
    <source>
        <dbReference type="ARBA" id="ARBA00012182"/>
    </source>
</evidence>
<dbReference type="GO" id="GO:0048188">
    <property type="term" value="C:Set1C/COMPASS complex"/>
    <property type="evidence" value="ECO:0007669"/>
    <property type="project" value="TreeGrafter"/>
</dbReference>
<evidence type="ECO:0000256" key="8">
    <source>
        <dbReference type="ARBA" id="ARBA00047571"/>
    </source>
</evidence>
<dbReference type="Gene3D" id="3.30.70.330">
    <property type="match status" value="1"/>
</dbReference>
<feature type="compositionally biased region" description="Basic residues" evidence="11">
    <location>
        <begin position="547"/>
        <end position="557"/>
    </location>
</feature>
<dbReference type="InterPro" id="IPR001214">
    <property type="entry name" value="SET_dom"/>
</dbReference>
<feature type="transmembrane region" description="Helical" evidence="12">
    <location>
        <begin position="152"/>
        <end position="172"/>
    </location>
</feature>
<feature type="domain" description="Post-SET" evidence="14">
    <location>
        <begin position="1464"/>
        <end position="1480"/>
    </location>
</feature>
<feature type="domain" description="SET" evidence="13">
    <location>
        <begin position="1341"/>
        <end position="1458"/>
    </location>
</feature>
<feature type="region of interest" description="Disordered" evidence="11">
    <location>
        <begin position="596"/>
        <end position="632"/>
    </location>
</feature>
<sequence>MTVLTTMNASGTSKGKRSSFSATAEQVYTCCCGLHVKQGVQVIAAFFILCVILFPMQFFDSKLRHRLGFDPSIAAKFILDFGLLFSEAFCAALVFVAIRCEAKKLLLPFMYSQYFAMAFSLAMAVIFIFDVDAWLGEFRTQIDNYGYHKTRLFVCIGAAIGCLIHILIRFWIAGIVKKVDGLIETMASTETGCQQTPSSSRYSNGASSSAASVQQRQIIKTPRVINQFYKLVSDPQLKGGRKQLYRTLGKVISTNPEDEKYNWKPTDGHYDRRHRKNRDPPEVVIPIFKIDANYVTTPPQREVCISGLNDNINEEFLTKTANKIGELLKVHVYYHPDTQKYLGDCTAYFQKTLVGATILPGIPREIFNGQPALVSQKFETSTSQPCPIPHHLRDMEENRLMRLREEMLTQQSPQDFREDDQKSEPMELETGSMDSPKSPLLSSFQQEDPRSLPFEPSPSKAVADHRINNFSHQQGSQRVTPPSERLADDRPNSRIHQLPPSISLPTAMPPKAPLSPHHYPTKEELPQLNSSRVLFEEASSKQQKKDSGRKRKRHNRHSSSSPSLNEEKKEEIWRVKRKYIKREEERTEIVSRVTITKKKTVKRSLSPVVPGAEAVSDSSSSSSSDEEQLHRGLKTLLDDKRWFKRKERSREDTSEHARGTHHWTKEIEERRTQNDRKTEPIHREKERSSRSRGYSRQDHARILDPSPNTSVVCFLPSQTTFDVSSLPLPPGPPPPYSAIQQIPPASKPDERVPSVVFPRVPYVPVPLHMVDFSVPPPTLNGVIPQRPPPPESVTDAPKVYQRIEEIAGRSYVDETLPPPSKPKETHPFPNSPEPPVTPVKPKVHESPSKPLLQVKEEPTKRGNYKDSYAIDLNKVKPPVEREEKPNEMIIAMATGDALSKAANDLVIAVHRDLMKIGKRWWERNKQKALESLRATIGSEDKDKNESLLSAYISPVKLQNNDFSMPKMPSFRMKKVSQDFEEPAPTLPHSSSTSSRDNDSDSVTTKADEDYNSDLTQVDSESESIDSSTASSCFTKSKASPLPESEELKRDAKLATLARILHEKDLTRSPASIADEETTEMGLLVVKETDDDTCSRGGKTLTEAATIPLGRPSSTTSAPTKKKNAKATRLEKELNALLPPAVNKKDLRAETPEAQRPKKIQKKFTKRTLETERQITENLVLLDTEDQEYLRKSLALKQAEREEPKNFSEFGEHHYRASTSQDYYVPFVPCETVATPRILDVPTKINGLELHYDDRTLAGVRPVDEGCAKIRPYQKLTIKEKRSLIRRPDGISDLRMDISQQDEIAMRHQALMSREQKQLARKLLADTNSELFKANQLRYRKKMIKFARSKIHGWGLYAMETIAPDDMIVEYIGQKIRSSVCEEREVAYQKRGMGDSYLFRVDENEVIDATQKGNVARFINHSCSPNCYARVVTVDGDKRIVIYSKGLINKGDEITYDYKFPIEDNKQECLCGAPNCRGTLN</sequence>
<evidence type="ECO:0000256" key="1">
    <source>
        <dbReference type="ARBA" id="ARBA00004123"/>
    </source>
</evidence>
<feature type="compositionally biased region" description="Pro residues" evidence="11">
    <location>
        <begin position="829"/>
        <end position="838"/>
    </location>
</feature>
<evidence type="ECO:0000313" key="15">
    <source>
        <dbReference type="Proteomes" id="UP000887575"/>
    </source>
</evidence>
<feature type="compositionally biased region" description="Polar residues" evidence="11">
    <location>
        <begin position="468"/>
        <end position="480"/>
    </location>
</feature>
<name>A0AAF3FHA0_9BILA</name>
<evidence type="ECO:0000256" key="12">
    <source>
        <dbReference type="SAM" id="Phobius"/>
    </source>
</evidence>
<feature type="compositionally biased region" description="Basic and acidic residues" evidence="11">
    <location>
        <begin position="534"/>
        <end position="546"/>
    </location>
</feature>
<keyword evidence="5" id="KW-0949">S-adenosyl-L-methionine</keyword>
<evidence type="ECO:0000256" key="7">
    <source>
        <dbReference type="ARBA" id="ARBA00023242"/>
    </source>
</evidence>
<dbReference type="PROSITE" id="PS50280">
    <property type="entry name" value="SET"/>
    <property type="match status" value="1"/>
</dbReference>
<dbReference type="GO" id="GO:0140999">
    <property type="term" value="F:histone H3K4 trimethyltransferase activity"/>
    <property type="evidence" value="ECO:0007669"/>
    <property type="project" value="UniProtKB-EC"/>
</dbReference>
<dbReference type="GO" id="GO:0003676">
    <property type="term" value="F:nucleic acid binding"/>
    <property type="evidence" value="ECO:0007669"/>
    <property type="project" value="InterPro"/>
</dbReference>
<evidence type="ECO:0000313" key="16">
    <source>
        <dbReference type="WBParaSite" id="MBELARI_LOCUS646"/>
    </source>
</evidence>
<dbReference type="InterPro" id="IPR012677">
    <property type="entry name" value="Nucleotide-bd_a/b_plait_sf"/>
</dbReference>
<feature type="region of interest" description="Disordered" evidence="11">
    <location>
        <begin position="808"/>
        <end position="865"/>
    </location>
</feature>
<feature type="region of interest" description="Disordered" evidence="11">
    <location>
        <begin position="408"/>
        <end position="572"/>
    </location>
</feature>
<dbReference type="Gene3D" id="2.170.270.10">
    <property type="entry name" value="SET domain"/>
    <property type="match status" value="1"/>
</dbReference>
<dbReference type="InterPro" id="IPR003616">
    <property type="entry name" value="Post-SET_dom"/>
</dbReference>
<feature type="region of interest" description="Disordered" evidence="11">
    <location>
        <begin position="646"/>
        <end position="708"/>
    </location>
</feature>
<dbReference type="Pfam" id="PF00856">
    <property type="entry name" value="SET"/>
    <property type="match status" value="1"/>
</dbReference>
<keyword evidence="7" id="KW-0539">Nucleus</keyword>
<feature type="compositionally biased region" description="Polar residues" evidence="11">
    <location>
        <begin position="432"/>
        <end position="446"/>
    </location>
</feature>
<keyword evidence="12" id="KW-0812">Transmembrane</keyword>
<feature type="compositionally biased region" description="Basic and acidic residues" evidence="11">
    <location>
        <begin position="648"/>
        <end position="702"/>
    </location>
</feature>
<dbReference type="Proteomes" id="UP000887575">
    <property type="component" value="Unassembled WGS sequence"/>
</dbReference>
<feature type="region of interest" description="Disordered" evidence="11">
    <location>
        <begin position="976"/>
        <end position="1046"/>
    </location>
</feature>
<evidence type="ECO:0000259" key="13">
    <source>
        <dbReference type="PROSITE" id="PS50280"/>
    </source>
</evidence>